<dbReference type="Proteomes" id="UP000054621">
    <property type="component" value="Unassembled WGS sequence"/>
</dbReference>
<comment type="caution">
    <text evidence="1">The sequence shown here is derived from an EMBL/GenBank/DDBJ whole genome shotgun (WGS) entry which is preliminary data.</text>
</comment>
<reference evidence="1 2" key="1">
    <citation type="submission" date="2015-11" db="EMBL/GenBank/DDBJ databases">
        <title>Genomic analysis of 38 Legionella species identifies large and diverse effector repertoires.</title>
        <authorList>
            <person name="Burstein D."/>
            <person name="Amaro F."/>
            <person name="Zusman T."/>
            <person name="Lifshitz Z."/>
            <person name="Cohen O."/>
            <person name="Gilbert J.A."/>
            <person name="Pupko T."/>
            <person name="Shuman H.A."/>
            <person name="Segal G."/>
        </authorList>
    </citation>
    <scope>NUCLEOTIDE SEQUENCE [LARGE SCALE GENOMIC DNA]</scope>
    <source>
        <strain evidence="1 2">Mt.St.Helens-4</strain>
    </source>
</reference>
<protein>
    <submittedName>
        <fullName evidence="1">Uncharacterized protein</fullName>
    </submittedName>
</protein>
<dbReference type="EMBL" id="LNYV01000011">
    <property type="protein sequence ID" value="KTD58953.1"/>
    <property type="molecule type" value="Genomic_DNA"/>
</dbReference>
<sequence>MLKPLARDIIVTLIIKLILLISLWIICFKNVEKSHLSNEQWLLGMQEKEYLHSHEK</sequence>
<dbReference type="NCBIfam" id="NF045611">
    <property type="entry name" value="small_CydP"/>
    <property type="match status" value="1"/>
</dbReference>
<name>A0A0W0YQ13_9GAMM</name>
<organism evidence="1 2">
    <name type="scientific">Legionella sainthelensi</name>
    <dbReference type="NCBI Taxonomy" id="28087"/>
    <lineage>
        <taxon>Bacteria</taxon>
        <taxon>Pseudomonadati</taxon>
        <taxon>Pseudomonadota</taxon>
        <taxon>Gammaproteobacteria</taxon>
        <taxon>Legionellales</taxon>
        <taxon>Legionellaceae</taxon>
        <taxon>Legionella</taxon>
    </lineage>
</organism>
<dbReference type="STRING" id="28087.Lsai_0753"/>
<accession>A0A0W0YQ13</accession>
<dbReference type="PATRIC" id="fig|28087.4.peg.802"/>
<dbReference type="RefSeq" id="WP_330987400.1">
    <property type="nucleotide sequence ID" value="NZ_CAAAJE010000023.1"/>
</dbReference>
<evidence type="ECO:0000313" key="1">
    <source>
        <dbReference type="EMBL" id="KTD58953.1"/>
    </source>
</evidence>
<evidence type="ECO:0000313" key="2">
    <source>
        <dbReference type="Proteomes" id="UP000054621"/>
    </source>
</evidence>
<dbReference type="eggNOG" id="ENOG5030R8E">
    <property type="taxonomic scope" value="Bacteria"/>
</dbReference>
<dbReference type="AlphaFoldDB" id="A0A0W0YQ13"/>
<proteinExistence type="predicted"/>
<dbReference type="InterPro" id="IPR054636">
    <property type="entry name" value="CydP"/>
</dbReference>
<gene>
    <name evidence="1" type="ORF">Lsai_0753</name>
</gene>